<name>A0A3D9R2K1_9BACL</name>
<dbReference type="EMBL" id="QTTN01000049">
    <property type="protein sequence ID" value="REE66651.1"/>
    <property type="molecule type" value="Genomic_DNA"/>
</dbReference>
<keyword evidence="1" id="KW-0812">Transmembrane</keyword>
<protein>
    <submittedName>
        <fullName evidence="2">MFS transporter</fullName>
    </submittedName>
</protein>
<feature type="transmembrane region" description="Helical" evidence="1">
    <location>
        <begin position="31"/>
        <end position="55"/>
    </location>
</feature>
<feature type="transmembrane region" description="Helical" evidence="1">
    <location>
        <begin position="76"/>
        <end position="96"/>
    </location>
</feature>
<organism evidence="2 3">
    <name type="scientific">Paenibacillus taihuensis</name>
    <dbReference type="NCBI Taxonomy" id="1156355"/>
    <lineage>
        <taxon>Bacteria</taxon>
        <taxon>Bacillati</taxon>
        <taxon>Bacillota</taxon>
        <taxon>Bacilli</taxon>
        <taxon>Bacillales</taxon>
        <taxon>Paenibacillaceae</taxon>
        <taxon>Paenibacillus</taxon>
    </lineage>
</organism>
<keyword evidence="1" id="KW-0472">Membrane</keyword>
<sequence length="115" mass="12707">MVLVMIVMFASQGLSGVSIYYAEYVLGDKDLVGTLTMVSFLPLLVGMAFLGWVLALGGYVGDQATQSAEAISSTKLLFIYIPFVLVILQLVLLMFYKLDREYPAIMKELNARAEK</sequence>
<dbReference type="Proteomes" id="UP000256304">
    <property type="component" value="Unassembled WGS sequence"/>
</dbReference>
<evidence type="ECO:0000313" key="2">
    <source>
        <dbReference type="EMBL" id="REE66651.1"/>
    </source>
</evidence>
<reference evidence="2 3" key="1">
    <citation type="submission" date="2018-08" db="EMBL/GenBank/DDBJ databases">
        <title>Genomic Encyclopedia of Type Strains, Phase III (KMG-III): the genomes of soil and plant-associated and newly described type strains.</title>
        <authorList>
            <person name="Whitman W."/>
        </authorList>
    </citation>
    <scope>NUCLEOTIDE SEQUENCE [LARGE SCALE GENOMIC DNA]</scope>
    <source>
        <strain evidence="2 3">CGMCC 1.10966</strain>
    </source>
</reference>
<dbReference type="Pfam" id="PF13347">
    <property type="entry name" value="MFS_2"/>
    <property type="match status" value="1"/>
</dbReference>
<comment type="caution">
    <text evidence="2">The sequence shown here is derived from an EMBL/GenBank/DDBJ whole genome shotgun (WGS) entry which is preliminary data.</text>
</comment>
<accession>A0A3D9R2K1</accession>
<dbReference type="AlphaFoldDB" id="A0A3D9R2K1"/>
<evidence type="ECO:0000313" key="3">
    <source>
        <dbReference type="Proteomes" id="UP000256304"/>
    </source>
</evidence>
<proteinExistence type="predicted"/>
<keyword evidence="3" id="KW-1185">Reference proteome</keyword>
<keyword evidence="1" id="KW-1133">Transmembrane helix</keyword>
<evidence type="ECO:0000256" key="1">
    <source>
        <dbReference type="SAM" id="Phobius"/>
    </source>
</evidence>
<gene>
    <name evidence="2" type="ORF">A8990_14919</name>
</gene>